<reference evidence="5" key="2">
    <citation type="submission" date="2021-12" db="EMBL/GenBank/DDBJ databases">
        <title>Resequencing data analysis of finger millet.</title>
        <authorList>
            <person name="Hatakeyama M."/>
            <person name="Aluri S."/>
            <person name="Balachadran M.T."/>
            <person name="Sivarajan S.R."/>
            <person name="Poveda L."/>
            <person name="Shimizu-Inatsugi R."/>
            <person name="Schlapbach R."/>
            <person name="Sreeman S.M."/>
            <person name="Shimizu K.K."/>
        </authorList>
    </citation>
    <scope>NUCLEOTIDE SEQUENCE</scope>
</reference>
<evidence type="ECO:0000256" key="2">
    <source>
        <dbReference type="ARBA" id="ARBA00022679"/>
    </source>
</evidence>
<dbReference type="InterPro" id="IPR056512">
    <property type="entry name" value="LIN_N"/>
</dbReference>
<evidence type="ECO:0000256" key="3">
    <source>
        <dbReference type="SAM" id="MobiDB-lite"/>
    </source>
</evidence>
<dbReference type="CDD" id="cd16664">
    <property type="entry name" value="RING-Ubox_PUB"/>
    <property type="match status" value="1"/>
</dbReference>
<feature type="region of interest" description="Disordered" evidence="3">
    <location>
        <begin position="463"/>
        <end position="483"/>
    </location>
</feature>
<feature type="compositionally biased region" description="Basic and acidic residues" evidence="3">
    <location>
        <begin position="76"/>
        <end position="88"/>
    </location>
</feature>
<keyword evidence="6" id="KW-1185">Reference proteome</keyword>
<dbReference type="Proteomes" id="UP001054889">
    <property type="component" value="Unassembled WGS sequence"/>
</dbReference>
<dbReference type="GO" id="GO:0016567">
    <property type="term" value="P:protein ubiquitination"/>
    <property type="evidence" value="ECO:0007669"/>
    <property type="project" value="InterPro"/>
</dbReference>
<keyword evidence="2" id="KW-0808">Transferase</keyword>
<dbReference type="SMART" id="SM00504">
    <property type="entry name" value="Ubox"/>
    <property type="match status" value="1"/>
</dbReference>
<organism evidence="5 6">
    <name type="scientific">Eleusine coracana subsp. coracana</name>
    <dbReference type="NCBI Taxonomy" id="191504"/>
    <lineage>
        <taxon>Eukaryota</taxon>
        <taxon>Viridiplantae</taxon>
        <taxon>Streptophyta</taxon>
        <taxon>Embryophyta</taxon>
        <taxon>Tracheophyta</taxon>
        <taxon>Spermatophyta</taxon>
        <taxon>Magnoliopsida</taxon>
        <taxon>Liliopsida</taxon>
        <taxon>Poales</taxon>
        <taxon>Poaceae</taxon>
        <taxon>PACMAD clade</taxon>
        <taxon>Chloridoideae</taxon>
        <taxon>Cynodonteae</taxon>
        <taxon>Eleusininae</taxon>
        <taxon>Eleusine</taxon>
    </lineage>
</organism>
<dbReference type="InterPro" id="IPR003613">
    <property type="entry name" value="Ubox_domain"/>
</dbReference>
<dbReference type="Gene3D" id="3.30.40.10">
    <property type="entry name" value="Zinc/RING finger domain, C3HC4 (zinc finger)"/>
    <property type="match status" value="1"/>
</dbReference>
<dbReference type="SUPFAM" id="SSF57850">
    <property type="entry name" value="RING/U-box"/>
    <property type="match status" value="1"/>
</dbReference>
<name>A0AAV5CVP7_ELECO</name>
<dbReference type="InterPro" id="IPR055566">
    <property type="entry name" value="ARM_LIN"/>
</dbReference>
<sequence length="1017" mass="111367">MAPPPSSSLLRDLLAADGFKNRRNKPPDNSNSNSSGPQQAASRAASMPVQHRRPGKPARSQSDKLVTRSRLSYNDVSRDDDAGEEKQRAATATRRSSASLTSATSYSDKGKSARPKGSSAAAVPAMDESALNAVISLASGPMKPFATDESFRASLRAACASCLGEDDEEVVESGSGRHRAALDLRVVAQTVERAARELQEEADPRDLKRASARLHELAALDDAHPSRHRLAACAHVYMSAVSVLRRRDHSAAVHALEAFCLAPRESRASLLPELWDRLFRPGVSHLRAWRDREASSLASAGAKEDDDGRKRMKEVEKVFTEFLDEGTRVLARYYRDWLLGRTDAMALPDVPAPPSTVQVRAVSGLKCSTSSTSYDVGSDVVYSSGSTSPPAKVINGSATRVCHEIEEEEEEVHGTTAYERQEVRFSVHDNCTFQHECDDGDARSGGTPTMRAREYTPVPKKFVEATSGSQAQARPTKDSGASTTSYPLISDISALELLTLEFWYEQLILHNLHQLFSNTYYHADASAISPKLLSDGPLQSDADGYHYSVFATVPSDFLCPLTRQVFTRPVTIETGQTFERHAIVHWFDRGFRVCPVTGQELQSLSVPDTNRVLKRLIDNWKSEHCEHLLSSEGYGVEERLTVDVVDRVLGSARGVAEKLDKARHLMAIGGVDFLLRRFLDDGGDEEKVQVAEHLLSCIRAEGGCRNYVAVNISGSSVLQLLHSQLVSGGRTAVCLLSELLCLTRREMLELPLRGLGTESIIQAMDVLLEHLRSLPVEEQAPVAVLLLRFDALLVENHSNNNTYREEAAKTITHSLRCCLSDDNVAPNTRKALLLLGGQFSFSGDLLVEHWMLKQAGFIDDSRATPIDSDAVVQDKEAGEHEAWLRKVTVALLGGNGRKPFLEALSKCLVGSPDADLAGACLTTAGWLTRSLASIHDGATDMQLAAFSALVPRLKQCLMTTTKPARHRVLAAVSLHNFSRIPDCRELLMLLADGLRDHLADLAELTWTARQLSAQLHE</sequence>
<feature type="region of interest" description="Disordered" evidence="3">
    <location>
        <begin position="1"/>
        <end position="121"/>
    </location>
</feature>
<accession>A0AAV5CVP7</accession>
<evidence type="ECO:0000256" key="1">
    <source>
        <dbReference type="ARBA" id="ARBA00004906"/>
    </source>
</evidence>
<dbReference type="InterPro" id="IPR013083">
    <property type="entry name" value="Znf_RING/FYVE/PHD"/>
</dbReference>
<dbReference type="Pfam" id="PF23628">
    <property type="entry name" value="ARM_LIN_C"/>
    <property type="match status" value="1"/>
</dbReference>
<evidence type="ECO:0000259" key="4">
    <source>
        <dbReference type="PROSITE" id="PS51698"/>
    </source>
</evidence>
<gene>
    <name evidence="5" type="primary">ga19248</name>
    <name evidence="5" type="ORF">PR202_ga19248</name>
</gene>
<dbReference type="PANTHER" id="PTHR35549:SF1">
    <property type="entry name" value="OS04G0584500 PROTEIN"/>
    <property type="match status" value="1"/>
</dbReference>
<feature type="compositionally biased region" description="Low complexity" evidence="3">
    <location>
        <begin position="7"/>
        <end position="17"/>
    </location>
</feature>
<feature type="compositionally biased region" description="Polar residues" evidence="3">
    <location>
        <begin position="466"/>
        <end position="483"/>
    </location>
</feature>
<dbReference type="AlphaFoldDB" id="A0AAV5CVP7"/>
<dbReference type="Pfam" id="PF23568">
    <property type="entry name" value="ARM_LIN"/>
    <property type="match status" value="1"/>
</dbReference>
<feature type="compositionally biased region" description="Low complexity" evidence="3">
    <location>
        <begin position="89"/>
        <end position="105"/>
    </location>
</feature>
<dbReference type="PANTHER" id="PTHR35549">
    <property type="entry name" value="OS04G0584500 PROTEIN"/>
    <property type="match status" value="1"/>
</dbReference>
<comment type="pathway">
    <text evidence="1">Protein modification; protein ubiquitination.</text>
</comment>
<dbReference type="EMBL" id="BQKI01000009">
    <property type="protein sequence ID" value="GJN01943.1"/>
    <property type="molecule type" value="Genomic_DNA"/>
</dbReference>
<dbReference type="InterPro" id="IPR045210">
    <property type="entry name" value="RING-Ubox_PUB"/>
</dbReference>
<comment type="caution">
    <text evidence="5">The sequence shown here is derived from an EMBL/GenBank/DDBJ whole genome shotgun (WGS) entry which is preliminary data.</text>
</comment>
<proteinExistence type="predicted"/>
<dbReference type="PROSITE" id="PS51698">
    <property type="entry name" value="U_BOX"/>
    <property type="match status" value="1"/>
</dbReference>
<evidence type="ECO:0000313" key="6">
    <source>
        <dbReference type="Proteomes" id="UP001054889"/>
    </source>
</evidence>
<dbReference type="Pfam" id="PF04564">
    <property type="entry name" value="U-box"/>
    <property type="match status" value="1"/>
</dbReference>
<evidence type="ECO:0000313" key="5">
    <source>
        <dbReference type="EMBL" id="GJN01943.1"/>
    </source>
</evidence>
<feature type="domain" description="U-box" evidence="4">
    <location>
        <begin position="552"/>
        <end position="627"/>
    </location>
</feature>
<reference evidence="5" key="1">
    <citation type="journal article" date="2018" name="DNA Res.">
        <title>Multiple hybrid de novo genome assembly of finger millet, an orphan allotetraploid crop.</title>
        <authorList>
            <person name="Hatakeyama M."/>
            <person name="Aluri S."/>
            <person name="Balachadran M.T."/>
            <person name="Sivarajan S.R."/>
            <person name="Patrignani A."/>
            <person name="Gruter S."/>
            <person name="Poveda L."/>
            <person name="Shimizu-Inatsugi R."/>
            <person name="Baeten J."/>
            <person name="Francoijs K.J."/>
            <person name="Nataraja K.N."/>
            <person name="Reddy Y.A.N."/>
            <person name="Phadnis S."/>
            <person name="Ravikumar R.L."/>
            <person name="Schlapbach R."/>
            <person name="Sreeman S.M."/>
            <person name="Shimizu K.K."/>
        </authorList>
    </citation>
    <scope>NUCLEOTIDE SEQUENCE</scope>
</reference>
<dbReference type="GO" id="GO:0004842">
    <property type="term" value="F:ubiquitin-protein transferase activity"/>
    <property type="evidence" value="ECO:0007669"/>
    <property type="project" value="InterPro"/>
</dbReference>
<protein>
    <recommendedName>
        <fullName evidence="4">U-box domain-containing protein</fullName>
    </recommendedName>
</protein>